<evidence type="ECO:0008006" key="3">
    <source>
        <dbReference type="Google" id="ProtNLM"/>
    </source>
</evidence>
<dbReference type="EMBL" id="JAABOA010000141">
    <property type="protein sequence ID" value="KAF9585661.1"/>
    <property type="molecule type" value="Genomic_DNA"/>
</dbReference>
<evidence type="ECO:0000313" key="1">
    <source>
        <dbReference type="EMBL" id="KAF9585661.1"/>
    </source>
</evidence>
<organism evidence="1 2">
    <name type="scientific">Lunasporangiospora selenospora</name>
    <dbReference type="NCBI Taxonomy" id="979761"/>
    <lineage>
        <taxon>Eukaryota</taxon>
        <taxon>Fungi</taxon>
        <taxon>Fungi incertae sedis</taxon>
        <taxon>Mucoromycota</taxon>
        <taxon>Mortierellomycotina</taxon>
        <taxon>Mortierellomycetes</taxon>
        <taxon>Mortierellales</taxon>
        <taxon>Mortierellaceae</taxon>
        <taxon>Lunasporangiospora</taxon>
    </lineage>
</organism>
<evidence type="ECO:0000313" key="2">
    <source>
        <dbReference type="Proteomes" id="UP000780801"/>
    </source>
</evidence>
<dbReference type="OrthoDB" id="3241014at2759"/>
<dbReference type="AlphaFoldDB" id="A0A9P6G2K3"/>
<name>A0A9P6G2K3_9FUNG</name>
<dbReference type="InterPro" id="IPR032675">
    <property type="entry name" value="LRR_dom_sf"/>
</dbReference>
<accession>A0A9P6G2K3</accession>
<dbReference type="SUPFAM" id="SSF52047">
    <property type="entry name" value="RNI-like"/>
    <property type="match status" value="1"/>
</dbReference>
<protein>
    <recommendedName>
        <fullName evidence="3">F-box domain-containing protein</fullName>
    </recommendedName>
</protein>
<gene>
    <name evidence="1" type="ORF">BGW38_001318</name>
</gene>
<comment type="caution">
    <text evidence="1">The sequence shown here is derived from an EMBL/GenBank/DDBJ whole genome shotgun (WGS) entry which is preliminary data.</text>
</comment>
<dbReference type="Gene3D" id="3.80.10.10">
    <property type="entry name" value="Ribonuclease Inhibitor"/>
    <property type="match status" value="1"/>
</dbReference>
<sequence length="525" mass="60966">MEEALAIAEIRSMIGSFVNVQDLYSCILVSKAWHESFMPWLYRTIKLNNRTQGFINNIRNRGHLIRTFDYMMAQLSKDDIDCLSSCTQIQTLLIMEDPIGGFRIDPLALALIRRSASTLREIRRLYLDGRRKLSIVIIGAMLNCPRLSMLKLQFLTLPPDLAALNSIKLLFSRLKVLSLHCVMFPEKFSWPENISLLFLQQLRIIGSRGTGTYAIQMACHSPNLKVLEIESEIQLPIHCVIDQVLPSCRQLEVLRIYHFNWDTAGRYELVDAVLSRQSGQNGNNSPPPFKWVDFPNGGNEQYNNEAKMYFNYIERKGVFAMLGAIDFRFCTWITSLNVQKLLCSCVNLRAIQVEEIYAHDVEHSPPWVCHQLEYFIMWIHFAEQGTGDTAAVDSTTVSQDPTHAIFNRLAQFRRLRVLDTSHRWGSWKYRPADEIGMCYRLGRGLELLEPLTRIHYIGFLDLLPAPREEDIMFMFKIWPNLCSIRGQIHVEKEEDRERVNRLTKRFGIRLLFMSNIRHESFEPQL</sequence>
<dbReference type="Proteomes" id="UP000780801">
    <property type="component" value="Unassembled WGS sequence"/>
</dbReference>
<reference evidence="1" key="1">
    <citation type="journal article" date="2020" name="Fungal Divers.">
        <title>Resolving the Mortierellaceae phylogeny through synthesis of multi-gene phylogenetics and phylogenomics.</title>
        <authorList>
            <person name="Vandepol N."/>
            <person name="Liber J."/>
            <person name="Desiro A."/>
            <person name="Na H."/>
            <person name="Kennedy M."/>
            <person name="Barry K."/>
            <person name="Grigoriev I.V."/>
            <person name="Miller A.N."/>
            <person name="O'Donnell K."/>
            <person name="Stajich J.E."/>
            <person name="Bonito G."/>
        </authorList>
    </citation>
    <scope>NUCLEOTIDE SEQUENCE</scope>
    <source>
        <strain evidence="1">KOD1015</strain>
    </source>
</reference>
<keyword evidence="2" id="KW-1185">Reference proteome</keyword>
<proteinExistence type="predicted"/>